<evidence type="ECO:0000259" key="16">
    <source>
        <dbReference type="Pfam" id="PF00425"/>
    </source>
</evidence>
<dbReference type="NCBIfam" id="TIGR01820">
    <property type="entry name" value="TrpE-arch"/>
    <property type="match status" value="1"/>
</dbReference>
<dbReference type="EMBL" id="MEUM01000154">
    <property type="protein sequence ID" value="OGC39041.1"/>
    <property type="molecule type" value="Genomic_DNA"/>
</dbReference>
<organism evidence="18 19">
    <name type="scientific">candidate division WOR-3 bacterium RBG_13_43_14</name>
    <dbReference type="NCBI Taxonomy" id="1802590"/>
    <lineage>
        <taxon>Bacteria</taxon>
        <taxon>Bacteria division WOR-3</taxon>
    </lineage>
</organism>
<dbReference type="NCBIfam" id="TIGR00564">
    <property type="entry name" value="trpE_most"/>
    <property type="match status" value="1"/>
</dbReference>
<dbReference type="InterPro" id="IPR006805">
    <property type="entry name" value="Anth_synth_I_N"/>
</dbReference>
<protein>
    <recommendedName>
        <fullName evidence="6 15">Anthranilate synthase component 1</fullName>
        <ecNumber evidence="5 15">4.1.3.27</ecNumber>
    </recommendedName>
</protein>
<keyword evidence="9 15" id="KW-0822">Tryptophan biosynthesis</keyword>
<evidence type="ECO:0000256" key="5">
    <source>
        <dbReference type="ARBA" id="ARBA00012266"/>
    </source>
</evidence>
<dbReference type="GO" id="GO:0000162">
    <property type="term" value="P:L-tryptophan biosynthetic process"/>
    <property type="evidence" value="ECO:0007669"/>
    <property type="project" value="UniProtKB-UniPathway"/>
</dbReference>
<comment type="catalytic activity">
    <reaction evidence="14 15">
        <text>chorismate + L-glutamine = anthranilate + pyruvate + L-glutamate + H(+)</text>
        <dbReference type="Rhea" id="RHEA:21732"/>
        <dbReference type="ChEBI" id="CHEBI:15361"/>
        <dbReference type="ChEBI" id="CHEBI:15378"/>
        <dbReference type="ChEBI" id="CHEBI:16567"/>
        <dbReference type="ChEBI" id="CHEBI:29748"/>
        <dbReference type="ChEBI" id="CHEBI:29985"/>
        <dbReference type="ChEBI" id="CHEBI:58359"/>
        <dbReference type="EC" id="4.1.3.27"/>
    </reaction>
</comment>
<dbReference type="Proteomes" id="UP000177025">
    <property type="component" value="Unassembled WGS sequence"/>
</dbReference>
<evidence type="ECO:0000256" key="12">
    <source>
        <dbReference type="ARBA" id="ARBA00023239"/>
    </source>
</evidence>
<dbReference type="GO" id="GO:0046872">
    <property type="term" value="F:metal ion binding"/>
    <property type="evidence" value="ECO:0007669"/>
    <property type="project" value="UniProtKB-KW"/>
</dbReference>
<comment type="similarity">
    <text evidence="3 15">Belongs to the anthranilate synthase component I family.</text>
</comment>
<keyword evidence="8 15" id="KW-0479">Metal-binding</keyword>
<evidence type="ECO:0000256" key="11">
    <source>
        <dbReference type="ARBA" id="ARBA00023141"/>
    </source>
</evidence>
<evidence type="ECO:0000256" key="6">
    <source>
        <dbReference type="ARBA" id="ARBA00020653"/>
    </source>
</evidence>
<keyword evidence="10 15" id="KW-0460">Magnesium</keyword>
<comment type="caution">
    <text evidence="18">The sequence shown here is derived from an EMBL/GenBank/DDBJ whole genome shotgun (WGS) entry which is preliminary data.</text>
</comment>
<dbReference type="SUPFAM" id="SSF56322">
    <property type="entry name" value="ADC synthase"/>
    <property type="match status" value="1"/>
</dbReference>
<gene>
    <name evidence="15" type="primary">trpE</name>
    <name evidence="18" type="ORF">A2Y85_03825</name>
</gene>
<proteinExistence type="inferred from homology"/>
<evidence type="ECO:0000313" key="19">
    <source>
        <dbReference type="Proteomes" id="UP000177025"/>
    </source>
</evidence>
<evidence type="ECO:0000256" key="10">
    <source>
        <dbReference type="ARBA" id="ARBA00022842"/>
    </source>
</evidence>
<comment type="cofactor">
    <cofactor evidence="1 15">
        <name>Mg(2+)</name>
        <dbReference type="ChEBI" id="CHEBI:18420"/>
    </cofactor>
</comment>
<evidence type="ECO:0000256" key="13">
    <source>
        <dbReference type="ARBA" id="ARBA00025634"/>
    </source>
</evidence>
<dbReference type="PANTHER" id="PTHR11236">
    <property type="entry name" value="AMINOBENZOATE/ANTHRANILATE SYNTHASE"/>
    <property type="match status" value="1"/>
</dbReference>
<evidence type="ECO:0000256" key="1">
    <source>
        <dbReference type="ARBA" id="ARBA00001946"/>
    </source>
</evidence>
<keyword evidence="11 15" id="KW-0057">Aromatic amino acid biosynthesis</keyword>
<feature type="domain" description="Anthranilate synthase component I N-terminal" evidence="17">
    <location>
        <begin position="19"/>
        <end position="152"/>
    </location>
</feature>
<dbReference type="Pfam" id="PF04715">
    <property type="entry name" value="Anth_synt_I_N"/>
    <property type="match status" value="1"/>
</dbReference>
<evidence type="ECO:0000313" key="18">
    <source>
        <dbReference type="EMBL" id="OGC39041.1"/>
    </source>
</evidence>
<keyword evidence="12 15" id="KW-0456">Lyase</keyword>
<dbReference type="InterPro" id="IPR015890">
    <property type="entry name" value="Chorismate_C"/>
</dbReference>
<keyword evidence="7 15" id="KW-0028">Amino-acid biosynthesis</keyword>
<dbReference type="Gene3D" id="3.60.120.10">
    <property type="entry name" value="Anthranilate synthase"/>
    <property type="match status" value="1"/>
</dbReference>
<dbReference type="InterPro" id="IPR005801">
    <property type="entry name" value="ADC_synthase"/>
</dbReference>
<dbReference type="Pfam" id="PF00425">
    <property type="entry name" value="Chorismate_bind"/>
    <property type="match status" value="1"/>
</dbReference>
<evidence type="ECO:0000256" key="8">
    <source>
        <dbReference type="ARBA" id="ARBA00022723"/>
    </source>
</evidence>
<dbReference type="InterPro" id="IPR010116">
    <property type="entry name" value="Anthranilate_synth_I_arc_typ"/>
</dbReference>
<evidence type="ECO:0000256" key="15">
    <source>
        <dbReference type="RuleBase" id="RU364045"/>
    </source>
</evidence>
<dbReference type="UniPathway" id="UPA00035">
    <property type="reaction ID" value="UER00040"/>
</dbReference>
<sequence length="459" mass="52071">MPSVFQNKPLIANVNIERAPVEIFQHLYGSDQYGFLYESLENEKQRGRYSFVGGRPGIVFQSRKRTCKIISNNKTINYSGDPFNILETMIKPGKRQSVHDVFSGGSVGYIAYDAVRNIEKLPDKNPEHPRLPEFYFIFPTEIIIFDHYEKKICVVVYRGKKRRQDLVAILKGKARVYDHTLCNTGKFKIRSNMKRDQFCKIVKKAKKYIGNGDIFQVVLSHRFVSSVKSQPFNIYYNLRKTNPSPYMYFLKLGDLAVLGSSPETLIKLQNRQIISRPIAGTRPRGKNKSEDMKLADELINDEKERAEHVMLVDLARNDVGRVSVYGSVKVTELMKIEEFSKVMHITSKVIGDLRPGLNAFDVFKASFPAGTVSGAPKVRAMEIIEELETLKRGIYAGAIGYFSFDGNMDFCIAIRTMIIYQQKAYIQSGAGIVADSVPENEYQETINKMSALKSAMAAN</sequence>
<comment type="function">
    <text evidence="13 15">Part of a heterotetrameric complex that catalyzes the two-step biosynthesis of anthranilate, an intermediate in the biosynthesis of L-tryptophan. In the first step, the glutamine-binding beta subunit (TrpG) of anthranilate synthase (AS) provides the glutamine amidotransferase activity which generates ammonia as a substrate that, along with chorismate, is used in the second step, catalyzed by the large alpha subunit of AS (TrpE) to produce anthranilate. In the absence of TrpG, TrpE can synthesize anthranilate directly from chorismate and high concentrations of ammonia.</text>
</comment>
<evidence type="ECO:0000256" key="3">
    <source>
        <dbReference type="ARBA" id="ARBA00009562"/>
    </source>
</evidence>
<evidence type="ECO:0000256" key="4">
    <source>
        <dbReference type="ARBA" id="ARBA00011575"/>
    </source>
</evidence>
<dbReference type="AlphaFoldDB" id="A0A1F4U2D4"/>
<dbReference type="PRINTS" id="PR00095">
    <property type="entry name" value="ANTSNTHASEI"/>
</dbReference>
<evidence type="ECO:0000256" key="7">
    <source>
        <dbReference type="ARBA" id="ARBA00022605"/>
    </source>
</evidence>
<dbReference type="EC" id="4.1.3.27" evidence="5 15"/>
<evidence type="ECO:0000256" key="9">
    <source>
        <dbReference type="ARBA" id="ARBA00022822"/>
    </source>
</evidence>
<name>A0A1F4U2D4_UNCW3</name>
<dbReference type="InterPro" id="IPR005256">
    <property type="entry name" value="Anth_synth_I_PabB"/>
</dbReference>
<accession>A0A1F4U2D4</accession>
<dbReference type="PANTHER" id="PTHR11236:SF9">
    <property type="entry name" value="ANTHRANILATE SYNTHASE COMPONENT 1"/>
    <property type="match status" value="1"/>
</dbReference>
<evidence type="ECO:0000256" key="2">
    <source>
        <dbReference type="ARBA" id="ARBA00004873"/>
    </source>
</evidence>
<dbReference type="InterPro" id="IPR019999">
    <property type="entry name" value="Anth_synth_I-like"/>
</dbReference>
<reference evidence="18 19" key="1">
    <citation type="journal article" date="2016" name="Nat. Commun.">
        <title>Thousands of microbial genomes shed light on interconnected biogeochemical processes in an aquifer system.</title>
        <authorList>
            <person name="Anantharaman K."/>
            <person name="Brown C.T."/>
            <person name="Hug L.A."/>
            <person name="Sharon I."/>
            <person name="Castelle C.J."/>
            <person name="Probst A.J."/>
            <person name="Thomas B.C."/>
            <person name="Singh A."/>
            <person name="Wilkins M.J."/>
            <person name="Karaoz U."/>
            <person name="Brodie E.L."/>
            <person name="Williams K.H."/>
            <person name="Hubbard S.S."/>
            <person name="Banfield J.F."/>
        </authorList>
    </citation>
    <scope>NUCLEOTIDE SEQUENCE [LARGE SCALE GENOMIC DNA]</scope>
</reference>
<evidence type="ECO:0000256" key="14">
    <source>
        <dbReference type="ARBA" id="ARBA00047683"/>
    </source>
</evidence>
<evidence type="ECO:0000259" key="17">
    <source>
        <dbReference type="Pfam" id="PF04715"/>
    </source>
</evidence>
<comment type="pathway">
    <text evidence="2 15">Amino-acid biosynthesis; L-tryptophan biosynthesis; L-tryptophan from chorismate: step 1/5.</text>
</comment>
<feature type="domain" description="Chorismate-utilising enzyme C-terminal" evidence="16">
    <location>
        <begin position="195"/>
        <end position="448"/>
    </location>
</feature>
<comment type="subunit">
    <text evidence="4 15">Heterotetramer consisting of two non-identical subunits: a beta subunit (TrpG) and a large alpha subunit (TrpE).</text>
</comment>
<dbReference type="GO" id="GO:0004049">
    <property type="term" value="F:anthranilate synthase activity"/>
    <property type="evidence" value="ECO:0007669"/>
    <property type="project" value="UniProtKB-EC"/>
</dbReference>